<dbReference type="RefSeq" id="WP_132170052.1">
    <property type="nucleotide sequence ID" value="NZ_SMKX01000062.1"/>
</dbReference>
<feature type="transmembrane region" description="Helical" evidence="1">
    <location>
        <begin position="301"/>
        <end position="329"/>
    </location>
</feature>
<dbReference type="EMBL" id="SMKX01000062">
    <property type="protein sequence ID" value="TDD57917.1"/>
    <property type="molecule type" value="Genomic_DNA"/>
</dbReference>
<organism evidence="2 3">
    <name type="scientific">Kribbella antibiotica</name>
    <dbReference type="NCBI Taxonomy" id="190195"/>
    <lineage>
        <taxon>Bacteria</taxon>
        <taxon>Bacillati</taxon>
        <taxon>Actinomycetota</taxon>
        <taxon>Actinomycetes</taxon>
        <taxon>Propionibacteriales</taxon>
        <taxon>Kribbellaceae</taxon>
        <taxon>Kribbella</taxon>
    </lineage>
</organism>
<sequence length="376" mass="40672">MASAASRALAAWLGLGALLVAGLAADLPVFPALAIGWLVIYFIVGALAIADAIRLARRADLDVAQGSANVVKIAAIPFFVLNFVALTRIVVSVGADDSDHFGFRGFLIALLFVVLTYLVLLPTSAYAVACLVVMRRDERIGRVFYGLHLILQFLFVVDVAGAVVVIEVARNRLGTARPPSWLSRNLLTGVLAVASILGAIWVIAYSTSIFGRSTADLIWYLASVPALAFFVLVAVPIVPLVAFRTAVRAFLAGDLELLRRSTRVVKLVMIPLFVQNFLVGAVIIGFLSYLPLRMAREPRDFWLIGAVASLGLIPTLIAAFLMLIPTSIYGVTCLALMLRQRLISPRYCTMHVLLHFVFVADIISTLVVARRARSNG</sequence>
<feature type="transmembrane region" description="Helical" evidence="1">
    <location>
        <begin position="145"/>
        <end position="166"/>
    </location>
</feature>
<feature type="transmembrane region" description="Helical" evidence="1">
    <location>
        <begin position="106"/>
        <end position="133"/>
    </location>
</feature>
<dbReference type="Proteomes" id="UP000295124">
    <property type="component" value="Unassembled WGS sequence"/>
</dbReference>
<keyword evidence="1" id="KW-0472">Membrane</keyword>
<evidence type="ECO:0000256" key="1">
    <source>
        <dbReference type="SAM" id="Phobius"/>
    </source>
</evidence>
<feature type="transmembrane region" description="Helical" evidence="1">
    <location>
        <begin position="217"/>
        <end position="247"/>
    </location>
</feature>
<evidence type="ECO:0000313" key="3">
    <source>
        <dbReference type="Proteomes" id="UP000295124"/>
    </source>
</evidence>
<feature type="transmembrane region" description="Helical" evidence="1">
    <location>
        <begin position="73"/>
        <end position="94"/>
    </location>
</feature>
<dbReference type="OrthoDB" id="3810615at2"/>
<proteinExistence type="predicted"/>
<comment type="caution">
    <text evidence="2">The sequence shown here is derived from an EMBL/GenBank/DDBJ whole genome shotgun (WGS) entry which is preliminary data.</text>
</comment>
<feature type="transmembrane region" description="Helical" evidence="1">
    <location>
        <begin position="267"/>
        <end position="289"/>
    </location>
</feature>
<gene>
    <name evidence="2" type="ORF">E1263_21325</name>
</gene>
<keyword evidence="3" id="KW-1185">Reference proteome</keyword>
<name>A0A4V2YPH5_9ACTN</name>
<dbReference type="Pfam" id="PF20357">
    <property type="entry name" value="DUF6652"/>
    <property type="match status" value="2"/>
</dbReference>
<feature type="transmembrane region" description="Helical" evidence="1">
    <location>
        <begin position="186"/>
        <end position="205"/>
    </location>
</feature>
<protein>
    <submittedName>
        <fullName evidence="2">Uncharacterized protein</fullName>
    </submittedName>
</protein>
<evidence type="ECO:0000313" key="2">
    <source>
        <dbReference type="EMBL" id="TDD57917.1"/>
    </source>
</evidence>
<keyword evidence="1" id="KW-0812">Transmembrane</keyword>
<accession>A0A4V2YPH5</accession>
<dbReference type="AlphaFoldDB" id="A0A4V2YPH5"/>
<reference evidence="2 3" key="1">
    <citation type="submission" date="2019-03" db="EMBL/GenBank/DDBJ databases">
        <title>Draft genome sequences of novel Actinobacteria.</title>
        <authorList>
            <person name="Sahin N."/>
            <person name="Ay H."/>
            <person name="Saygin H."/>
        </authorList>
    </citation>
    <scope>NUCLEOTIDE SEQUENCE [LARGE SCALE GENOMIC DNA]</scope>
    <source>
        <strain evidence="2 3">JCM 13523</strain>
    </source>
</reference>
<dbReference type="InterPro" id="IPR046594">
    <property type="entry name" value="DUF6652"/>
</dbReference>
<feature type="transmembrane region" description="Helical" evidence="1">
    <location>
        <begin position="349"/>
        <end position="369"/>
    </location>
</feature>
<feature type="transmembrane region" description="Helical" evidence="1">
    <location>
        <begin position="34"/>
        <end position="53"/>
    </location>
</feature>
<keyword evidence="1" id="KW-1133">Transmembrane helix</keyword>